<dbReference type="InterPro" id="IPR052517">
    <property type="entry name" value="GlcG_carb_metab_protein"/>
</dbReference>
<dbReference type="PANTHER" id="PTHR34309">
    <property type="entry name" value="SLR1406 PROTEIN"/>
    <property type="match status" value="1"/>
</dbReference>
<gene>
    <name evidence="1" type="ORF">B0I10_108140</name>
</gene>
<dbReference type="Proteomes" id="UP000249518">
    <property type="component" value="Unassembled WGS sequence"/>
</dbReference>
<reference evidence="1 2" key="1">
    <citation type="submission" date="2018-06" db="EMBL/GenBank/DDBJ databases">
        <title>Genomic Encyclopedia of Type Strains, Phase III (KMG-III): the genomes of soil and plant-associated and newly described type strains.</title>
        <authorList>
            <person name="Whitman W."/>
        </authorList>
    </citation>
    <scope>NUCLEOTIDE SEQUENCE [LARGE SCALE GENOMIC DNA]</scope>
    <source>
        <strain evidence="1 2">CGMCC 1.12504</strain>
    </source>
</reference>
<dbReference type="PANTHER" id="PTHR34309:SF1">
    <property type="entry name" value="PROTEIN GLCG"/>
    <property type="match status" value="1"/>
</dbReference>
<evidence type="ECO:0000313" key="1">
    <source>
        <dbReference type="EMBL" id="RAR47637.1"/>
    </source>
</evidence>
<keyword evidence="2" id="KW-1185">Reference proteome</keyword>
<dbReference type="Pfam" id="PF03928">
    <property type="entry name" value="HbpS-like"/>
    <property type="match status" value="1"/>
</dbReference>
<dbReference type="SUPFAM" id="SSF143744">
    <property type="entry name" value="GlcG-like"/>
    <property type="match status" value="1"/>
</dbReference>
<dbReference type="AlphaFoldDB" id="A0A328WT58"/>
<dbReference type="Gene3D" id="3.30.450.150">
    <property type="entry name" value="Haem-degrading domain"/>
    <property type="match status" value="1"/>
</dbReference>
<dbReference type="InterPro" id="IPR005624">
    <property type="entry name" value="PduO/GlcC-like"/>
</dbReference>
<organism evidence="1 2">
    <name type="scientific">Flavobacterium lacus</name>
    <dbReference type="NCBI Taxonomy" id="1353778"/>
    <lineage>
        <taxon>Bacteria</taxon>
        <taxon>Pseudomonadati</taxon>
        <taxon>Bacteroidota</taxon>
        <taxon>Flavobacteriia</taxon>
        <taxon>Flavobacteriales</taxon>
        <taxon>Flavobacteriaceae</taxon>
        <taxon>Flavobacterium</taxon>
    </lineage>
</organism>
<dbReference type="InterPro" id="IPR038084">
    <property type="entry name" value="PduO/GlcC-like_sf"/>
</dbReference>
<sequence length="175" mass="18987">MNYYVLLLTFFSSMGYSQKQMDEKATPQTQNSYLQPAFQLTQKAAFELLNRANQQATNLNKRVSIAILDNAGNNLVLAKGDDVGPHNTEAARRKAYTALSTKTATWVLLRNAEKNSDTKNLTTLPELLLLSGGCPIWYDGKVIGSVGVAGGGSPENDDRIAKAASLPEYGITTTN</sequence>
<accession>A0A328WT58</accession>
<comment type="caution">
    <text evidence="1">The sequence shown here is derived from an EMBL/GenBank/DDBJ whole genome shotgun (WGS) entry which is preliminary data.</text>
</comment>
<dbReference type="RefSeq" id="WP_112086310.1">
    <property type="nucleotide sequence ID" value="NZ_QLSV01000008.1"/>
</dbReference>
<dbReference type="OrthoDB" id="6464887at2"/>
<protein>
    <submittedName>
        <fullName evidence="1">Uncharacterized protein GlcG (DUF336 family)</fullName>
    </submittedName>
</protein>
<name>A0A328WT58_9FLAO</name>
<evidence type="ECO:0000313" key="2">
    <source>
        <dbReference type="Proteomes" id="UP000249518"/>
    </source>
</evidence>
<dbReference type="EMBL" id="QLSV01000008">
    <property type="protein sequence ID" value="RAR47637.1"/>
    <property type="molecule type" value="Genomic_DNA"/>
</dbReference>
<proteinExistence type="predicted"/>